<keyword evidence="2" id="KW-1185">Reference proteome</keyword>
<protein>
    <submittedName>
        <fullName evidence="1">760_t:CDS:1</fullName>
    </submittedName>
</protein>
<accession>A0ACA9N3W4</accession>
<sequence length="333" mass="38083">YLSFIQIMQCKEGKPPHSLSEYFYIIPNEWANKSNRKCICRACMDAVGKEFALKDDNLKITNTKRYCANHLRDCPYFATKYLPEQIQLILNSATLSPPNKQVMISYTDEEDEDENDSTSGITSNSLASSNTLKKQTTLSKYVGRSLTASEIPKFECLTLVTKDDVASDNDLKLLTEIKIAINRDPFWDSLTILHKLLCPFCEALDLTQRDNTCLHNVLHTFGFFIQIFKELEESQFQTRMVKRLEKSQSDYSSSAAPVSASSSLSNQDLEFEETNTDDINEEITSEIDWNVAINKWEELLIDEEFEEEQDDLDIANINFLDSETHLAENQAAK</sequence>
<proteinExistence type="predicted"/>
<reference evidence="1" key="1">
    <citation type="submission" date="2021-06" db="EMBL/GenBank/DDBJ databases">
        <authorList>
            <person name="Kallberg Y."/>
            <person name="Tangrot J."/>
            <person name="Rosling A."/>
        </authorList>
    </citation>
    <scope>NUCLEOTIDE SEQUENCE</scope>
    <source>
        <strain evidence="1">IL203A</strain>
    </source>
</reference>
<evidence type="ECO:0000313" key="1">
    <source>
        <dbReference type="EMBL" id="CAG8627168.1"/>
    </source>
</evidence>
<name>A0ACA9N3W4_9GLOM</name>
<comment type="caution">
    <text evidence="1">The sequence shown here is derived from an EMBL/GenBank/DDBJ whole genome shotgun (WGS) entry which is preliminary data.</text>
</comment>
<gene>
    <name evidence="1" type="ORF">DHETER_LOCUS8253</name>
</gene>
<organism evidence="1 2">
    <name type="scientific">Dentiscutata heterogama</name>
    <dbReference type="NCBI Taxonomy" id="1316150"/>
    <lineage>
        <taxon>Eukaryota</taxon>
        <taxon>Fungi</taxon>
        <taxon>Fungi incertae sedis</taxon>
        <taxon>Mucoromycota</taxon>
        <taxon>Glomeromycotina</taxon>
        <taxon>Glomeromycetes</taxon>
        <taxon>Diversisporales</taxon>
        <taxon>Gigasporaceae</taxon>
        <taxon>Dentiscutata</taxon>
    </lineage>
</organism>
<feature type="non-terminal residue" evidence="1">
    <location>
        <position position="1"/>
    </location>
</feature>
<dbReference type="Proteomes" id="UP000789702">
    <property type="component" value="Unassembled WGS sequence"/>
</dbReference>
<evidence type="ECO:0000313" key="2">
    <source>
        <dbReference type="Proteomes" id="UP000789702"/>
    </source>
</evidence>
<dbReference type="EMBL" id="CAJVPU010012842">
    <property type="protein sequence ID" value="CAG8627168.1"/>
    <property type="molecule type" value="Genomic_DNA"/>
</dbReference>